<dbReference type="Proteomes" id="UP000030645">
    <property type="component" value="Unassembled WGS sequence"/>
</dbReference>
<accession>W9RUC0</accession>
<evidence type="ECO:0000313" key="3">
    <source>
        <dbReference type="Proteomes" id="UP000030645"/>
    </source>
</evidence>
<evidence type="ECO:0000256" key="1">
    <source>
        <dbReference type="SAM" id="MobiDB-lite"/>
    </source>
</evidence>
<feature type="compositionally biased region" description="Polar residues" evidence="1">
    <location>
        <begin position="27"/>
        <end position="39"/>
    </location>
</feature>
<organism evidence="2 3">
    <name type="scientific">Morus notabilis</name>
    <dbReference type="NCBI Taxonomy" id="981085"/>
    <lineage>
        <taxon>Eukaryota</taxon>
        <taxon>Viridiplantae</taxon>
        <taxon>Streptophyta</taxon>
        <taxon>Embryophyta</taxon>
        <taxon>Tracheophyta</taxon>
        <taxon>Spermatophyta</taxon>
        <taxon>Magnoliopsida</taxon>
        <taxon>eudicotyledons</taxon>
        <taxon>Gunneridae</taxon>
        <taxon>Pentapetalae</taxon>
        <taxon>rosids</taxon>
        <taxon>fabids</taxon>
        <taxon>Rosales</taxon>
        <taxon>Moraceae</taxon>
        <taxon>Moreae</taxon>
        <taxon>Morus</taxon>
    </lineage>
</organism>
<protein>
    <submittedName>
        <fullName evidence="2">Uncharacterized protein</fullName>
    </submittedName>
</protein>
<gene>
    <name evidence="2" type="ORF">L484_025211</name>
</gene>
<reference evidence="3" key="1">
    <citation type="submission" date="2013-01" db="EMBL/GenBank/DDBJ databases">
        <title>Draft Genome Sequence of a Mulberry Tree, Morus notabilis C.K. Schneid.</title>
        <authorList>
            <person name="He N."/>
            <person name="Zhao S."/>
        </authorList>
    </citation>
    <scope>NUCLEOTIDE SEQUENCE</scope>
</reference>
<name>W9RUC0_9ROSA</name>
<dbReference type="AlphaFoldDB" id="W9RUC0"/>
<evidence type="ECO:0000313" key="2">
    <source>
        <dbReference type="EMBL" id="EXC10630.1"/>
    </source>
</evidence>
<feature type="region of interest" description="Disordered" evidence="1">
    <location>
        <begin position="1"/>
        <end position="70"/>
    </location>
</feature>
<keyword evidence="3" id="KW-1185">Reference proteome</keyword>
<sequence length="70" mass="7835">MESGRQPRLCFYSRKAKSPINLPKYPTANQKNQCLSPARQSRRIPSANKEDVGPNSHGVLRTQKVGPKSE</sequence>
<proteinExistence type="predicted"/>
<dbReference type="EMBL" id="KE345646">
    <property type="protein sequence ID" value="EXC10630.1"/>
    <property type="molecule type" value="Genomic_DNA"/>
</dbReference>